<feature type="binding site" evidence="10">
    <location>
        <position position="65"/>
    </location>
    <ligand>
        <name>Mn(2+)</name>
        <dbReference type="ChEBI" id="CHEBI:29035"/>
        <label>1</label>
    </ligand>
</feature>
<dbReference type="AlphaFoldDB" id="A0A6S7B0Z2"/>
<comment type="catalytic activity">
    <reaction evidence="10">
        <text>UDP-2-N,3-O-bis[(3R)-3-hydroxytetradecanoyl]-alpha-D-glucosamine + H2O = 2-N,3-O-bis[(3R)-3-hydroxytetradecanoyl]-alpha-D-glucosaminyl 1-phosphate + UMP + 2 H(+)</text>
        <dbReference type="Rhea" id="RHEA:25213"/>
        <dbReference type="ChEBI" id="CHEBI:15377"/>
        <dbReference type="ChEBI" id="CHEBI:15378"/>
        <dbReference type="ChEBI" id="CHEBI:57865"/>
        <dbReference type="ChEBI" id="CHEBI:57957"/>
        <dbReference type="ChEBI" id="CHEBI:78847"/>
        <dbReference type="EC" id="3.6.1.54"/>
    </reaction>
</comment>
<keyword evidence="5 10" id="KW-0479">Metal-binding</keyword>
<keyword evidence="6 10" id="KW-0378">Hydrolase</keyword>
<dbReference type="EMBL" id="CADIKM010000005">
    <property type="protein sequence ID" value="CAB3783534.1"/>
    <property type="molecule type" value="Genomic_DNA"/>
</dbReference>
<feature type="binding site" evidence="10">
    <location>
        <position position="34"/>
    </location>
    <ligand>
        <name>Mn(2+)</name>
        <dbReference type="ChEBI" id="CHEBI:29035"/>
        <label>1</label>
    </ligand>
</feature>
<dbReference type="NCBIfam" id="TIGR01854">
    <property type="entry name" value="lipid_A_lpxH"/>
    <property type="match status" value="1"/>
</dbReference>
<proteinExistence type="inferred from homology"/>
<dbReference type="EC" id="3.6.1.54" evidence="10"/>
<evidence type="ECO:0000256" key="4">
    <source>
        <dbReference type="ARBA" id="ARBA00022556"/>
    </source>
</evidence>
<dbReference type="UniPathway" id="UPA00359">
    <property type="reaction ID" value="UER00480"/>
</dbReference>
<feature type="binding site" evidence="10">
    <location>
        <position position="139"/>
    </location>
    <ligand>
        <name>Mn(2+)</name>
        <dbReference type="ChEBI" id="CHEBI:29035"/>
        <label>2</label>
    </ligand>
</feature>
<evidence type="ECO:0000259" key="11">
    <source>
        <dbReference type="Pfam" id="PF00149"/>
    </source>
</evidence>
<dbReference type="GO" id="GO:0009245">
    <property type="term" value="P:lipid A biosynthetic process"/>
    <property type="evidence" value="ECO:0007669"/>
    <property type="project" value="UniProtKB-UniRule"/>
</dbReference>
<feature type="domain" description="Calcineurin-like phosphoesterase" evidence="11">
    <location>
        <begin position="26"/>
        <end position="223"/>
    </location>
</feature>
<evidence type="ECO:0000256" key="1">
    <source>
        <dbReference type="ARBA" id="ARBA00022475"/>
    </source>
</evidence>
<comment type="pathway">
    <text evidence="10">Glycolipid biosynthesis; lipid IV(A) biosynthesis; lipid IV(A) from (3R)-3-hydroxytetradecanoyl-[acyl-carrier-protein] and UDP-N-acetyl-alpha-D-glucosamine: step 4/6.</text>
</comment>
<comment type="function">
    <text evidence="10">Hydrolyzes the pyrophosphate bond of UDP-2,3-diacylglucosamine to yield 2,3-diacylglucosamine 1-phosphate (lipid X) and UMP by catalyzing the attack of water at the alpha-P atom. Involved in the biosynthesis of lipid A, a phosphorylated glycolipid that anchors the lipopolysaccharide to the outer membrane of the cell.</text>
</comment>
<evidence type="ECO:0000256" key="9">
    <source>
        <dbReference type="ARBA" id="ARBA00023211"/>
    </source>
</evidence>
<evidence type="ECO:0000256" key="2">
    <source>
        <dbReference type="ARBA" id="ARBA00022516"/>
    </source>
</evidence>
<dbReference type="Proteomes" id="UP000494115">
    <property type="component" value="Unassembled WGS sequence"/>
</dbReference>
<accession>A0A6S7B0Z2</accession>
<keyword evidence="13" id="KW-1185">Reference proteome</keyword>
<evidence type="ECO:0000256" key="3">
    <source>
        <dbReference type="ARBA" id="ARBA00022519"/>
    </source>
</evidence>
<dbReference type="InterPro" id="IPR010138">
    <property type="entry name" value="UDP-diacylglucosamine_Hdrlase"/>
</dbReference>
<name>A0A6S7B0Z2_9BURK</name>
<comment type="cofactor">
    <cofactor evidence="10">
        <name>Mn(2+)</name>
        <dbReference type="ChEBI" id="CHEBI:29035"/>
    </cofactor>
    <text evidence="10">Binds 2 Mn(2+) ions per subunit in a binuclear metal center.</text>
</comment>
<reference evidence="12 13" key="1">
    <citation type="submission" date="2020-04" db="EMBL/GenBank/DDBJ databases">
        <authorList>
            <person name="De Canck E."/>
        </authorList>
    </citation>
    <scope>NUCLEOTIDE SEQUENCE [LARGE SCALE GENOMIC DNA]</scope>
    <source>
        <strain evidence="12 13">LMG 28138</strain>
    </source>
</reference>
<feature type="binding site" evidence="10">
    <location>
        <begin position="104"/>
        <end position="105"/>
    </location>
    <ligand>
        <name>substrate</name>
    </ligand>
</feature>
<feature type="binding site" evidence="10">
    <location>
        <position position="222"/>
    </location>
    <ligand>
        <name>Mn(2+)</name>
        <dbReference type="ChEBI" id="CHEBI:29035"/>
        <label>1</label>
    </ligand>
</feature>
<comment type="similarity">
    <text evidence="10">Belongs to the LpxH family.</text>
</comment>
<comment type="caution">
    <text evidence="10">Lacks conserved residue(s) required for the propagation of feature annotation.</text>
</comment>
<protein>
    <recommendedName>
        <fullName evidence="10">UDP-2,3-diacylglucosamine hydrolase</fullName>
        <ecNumber evidence="10">3.6.1.54</ecNumber>
    </recommendedName>
    <alternativeName>
        <fullName evidence="10">UDP-2,3-diacylglucosamine diphosphatase</fullName>
    </alternativeName>
</protein>
<evidence type="ECO:0000256" key="7">
    <source>
        <dbReference type="ARBA" id="ARBA00023098"/>
    </source>
</evidence>
<feature type="binding site" evidence="10">
    <location>
        <position position="220"/>
    </location>
    <ligand>
        <name>substrate</name>
    </ligand>
</feature>
<evidence type="ECO:0000256" key="10">
    <source>
        <dbReference type="HAMAP-Rule" id="MF_00575"/>
    </source>
</evidence>
<dbReference type="CDD" id="cd07398">
    <property type="entry name" value="MPP_YbbF-LpxH"/>
    <property type="match status" value="1"/>
</dbReference>
<feature type="binding site" evidence="10">
    <location>
        <position position="65"/>
    </location>
    <ligand>
        <name>Mn(2+)</name>
        <dbReference type="ChEBI" id="CHEBI:29035"/>
        <label>2</label>
    </ligand>
</feature>
<evidence type="ECO:0000256" key="8">
    <source>
        <dbReference type="ARBA" id="ARBA00023136"/>
    </source>
</evidence>
<keyword evidence="4 10" id="KW-0441">Lipid A biosynthesis</keyword>
<gene>
    <name evidence="12" type="primary">lpxH_1</name>
    <name evidence="10" type="synonym">lpxH</name>
    <name evidence="12" type="ORF">LMG28138_01659</name>
</gene>
<feature type="binding site" evidence="10">
    <location>
        <position position="104"/>
    </location>
    <ligand>
        <name>Mn(2+)</name>
        <dbReference type="ChEBI" id="CHEBI:29035"/>
        <label>2</label>
    </ligand>
</feature>
<comment type="subcellular location">
    <subcellularLocation>
        <location evidence="10">Cell inner membrane</location>
        <topology evidence="10">Peripheral membrane protein</topology>
        <orientation evidence="10">Cytoplasmic side</orientation>
    </subcellularLocation>
</comment>
<evidence type="ECO:0000313" key="12">
    <source>
        <dbReference type="EMBL" id="CAB3783534.1"/>
    </source>
</evidence>
<evidence type="ECO:0000256" key="5">
    <source>
        <dbReference type="ARBA" id="ARBA00022723"/>
    </source>
</evidence>
<dbReference type="InterPro" id="IPR043461">
    <property type="entry name" value="LpxH-like"/>
</dbReference>
<keyword evidence="9 10" id="KW-0464">Manganese</keyword>
<keyword evidence="1 10" id="KW-1003">Cell membrane</keyword>
<dbReference type="HAMAP" id="MF_00575">
    <property type="entry name" value="LpxH"/>
    <property type="match status" value="1"/>
</dbReference>
<dbReference type="GO" id="GO:0019897">
    <property type="term" value="C:extrinsic component of plasma membrane"/>
    <property type="evidence" value="ECO:0007669"/>
    <property type="project" value="UniProtKB-UniRule"/>
</dbReference>
<feature type="binding site" evidence="10">
    <location>
        <position position="147"/>
    </location>
    <ligand>
        <name>substrate</name>
    </ligand>
</feature>
<evidence type="ECO:0000256" key="6">
    <source>
        <dbReference type="ARBA" id="ARBA00022801"/>
    </source>
</evidence>
<dbReference type="NCBIfam" id="NF003743">
    <property type="entry name" value="PRK05340.1"/>
    <property type="match status" value="1"/>
</dbReference>
<dbReference type="PANTHER" id="PTHR34990">
    <property type="entry name" value="UDP-2,3-DIACYLGLUCOSAMINE HYDROLASE-RELATED"/>
    <property type="match status" value="1"/>
</dbReference>
<evidence type="ECO:0000313" key="13">
    <source>
        <dbReference type="Proteomes" id="UP000494115"/>
    </source>
</evidence>
<dbReference type="GO" id="GO:0030145">
    <property type="term" value="F:manganese ion binding"/>
    <property type="evidence" value="ECO:0007669"/>
    <property type="project" value="UniProtKB-UniRule"/>
</dbReference>
<feature type="binding site" evidence="10">
    <location>
        <position position="185"/>
    </location>
    <ligand>
        <name>substrate</name>
    </ligand>
</feature>
<sequence length="269" mass="30065">MGWLQPCMPCAIGYGRDDTTMEETRPLLFISDLHLSPAIPNTVAAFERFIARTANEAGAVYILGDLFEYWIGDDMLATPFAQKVAATLRSLAQRGIALYLMQGNRDFLLGRRFAEAAGGTLLPDPFVLEAFGRKIVLAHGDAMCTADVGYQRFRRISHSRAGRCFFLSWPLRWRLGLAERMRNRSHTTWTSERMAIADVTADAVAGLFRSSGTVAMIHGHTHLPATHRQIVDGTPTERWVIPDWDLDHGKPRGGYLKLDSHGIERLPLD</sequence>
<dbReference type="PANTHER" id="PTHR34990:SF1">
    <property type="entry name" value="UDP-2,3-DIACYLGLUCOSAMINE HYDROLASE"/>
    <property type="match status" value="1"/>
</dbReference>
<dbReference type="GO" id="GO:0005737">
    <property type="term" value="C:cytoplasm"/>
    <property type="evidence" value="ECO:0007669"/>
    <property type="project" value="InterPro"/>
</dbReference>
<feature type="binding site" evidence="10">
    <location>
        <position position="32"/>
    </location>
    <ligand>
        <name>Mn(2+)</name>
        <dbReference type="ChEBI" id="CHEBI:29035"/>
        <label>1</label>
    </ligand>
</feature>
<dbReference type="InterPro" id="IPR029052">
    <property type="entry name" value="Metallo-depent_PP-like"/>
</dbReference>
<keyword evidence="8 10" id="KW-0472">Membrane</keyword>
<keyword evidence="7 10" id="KW-0443">Lipid metabolism</keyword>
<dbReference type="InterPro" id="IPR004843">
    <property type="entry name" value="Calcineurin-like_PHP"/>
</dbReference>
<feature type="binding site" evidence="10">
    <location>
        <position position="220"/>
    </location>
    <ligand>
        <name>Mn(2+)</name>
        <dbReference type="ChEBI" id="CHEBI:29035"/>
        <label>2</label>
    </ligand>
</feature>
<dbReference type="Gene3D" id="3.60.21.10">
    <property type="match status" value="1"/>
</dbReference>
<dbReference type="GO" id="GO:0008758">
    <property type="term" value="F:UDP-2,3-diacylglucosamine hydrolase activity"/>
    <property type="evidence" value="ECO:0007669"/>
    <property type="project" value="UniProtKB-UniRule"/>
</dbReference>
<organism evidence="12 13">
    <name type="scientific">Pararobbsia alpina</name>
    <dbReference type="NCBI Taxonomy" id="621374"/>
    <lineage>
        <taxon>Bacteria</taxon>
        <taxon>Pseudomonadati</taxon>
        <taxon>Pseudomonadota</taxon>
        <taxon>Betaproteobacteria</taxon>
        <taxon>Burkholderiales</taxon>
        <taxon>Burkholderiaceae</taxon>
        <taxon>Pararobbsia</taxon>
    </lineage>
</organism>
<dbReference type="SUPFAM" id="SSF56300">
    <property type="entry name" value="Metallo-dependent phosphatases"/>
    <property type="match status" value="1"/>
</dbReference>
<dbReference type="Pfam" id="PF00149">
    <property type="entry name" value="Metallophos"/>
    <property type="match status" value="1"/>
</dbReference>
<keyword evidence="2 10" id="KW-0444">Lipid biosynthesis</keyword>
<keyword evidence="3 10" id="KW-0997">Cell inner membrane</keyword>